<organism evidence="2 3">
    <name type="scientific">Roseimicrobium gellanilyticum</name>
    <dbReference type="NCBI Taxonomy" id="748857"/>
    <lineage>
        <taxon>Bacteria</taxon>
        <taxon>Pseudomonadati</taxon>
        <taxon>Verrucomicrobiota</taxon>
        <taxon>Verrucomicrobiia</taxon>
        <taxon>Verrucomicrobiales</taxon>
        <taxon>Verrucomicrobiaceae</taxon>
        <taxon>Roseimicrobium</taxon>
    </lineage>
</organism>
<dbReference type="EMBL" id="QNRR01000002">
    <property type="protein sequence ID" value="RBP46013.1"/>
    <property type="molecule type" value="Genomic_DNA"/>
</dbReference>
<comment type="caution">
    <text evidence="2">The sequence shown here is derived from an EMBL/GenBank/DDBJ whole genome shotgun (WGS) entry which is preliminary data.</text>
</comment>
<evidence type="ECO:0000256" key="1">
    <source>
        <dbReference type="SAM" id="MobiDB-lite"/>
    </source>
</evidence>
<keyword evidence="3" id="KW-1185">Reference proteome</keyword>
<dbReference type="AlphaFoldDB" id="A0A366HSW8"/>
<protein>
    <recommendedName>
        <fullName evidence="4">GYF domain-containing protein</fullName>
    </recommendedName>
</protein>
<name>A0A366HSW8_9BACT</name>
<evidence type="ECO:0000313" key="3">
    <source>
        <dbReference type="Proteomes" id="UP000253426"/>
    </source>
</evidence>
<feature type="region of interest" description="Disordered" evidence="1">
    <location>
        <begin position="58"/>
        <end position="85"/>
    </location>
</feature>
<sequence length="85" mass="9224">MNDLVYISRNFTEFGGFAPAEIVDFQKRGILCESDFVRVHGSEAWLPLTDWLTSAVTDTPAPKAAKPKAPAKKKTAKTTAKKAAA</sequence>
<feature type="compositionally biased region" description="Basic residues" evidence="1">
    <location>
        <begin position="65"/>
        <end position="85"/>
    </location>
</feature>
<evidence type="ECO:0008006" key="4">
    <source>
        <dbReference type="Google" id="ProtNLM"/>
    </source>
</evidence>
<dbReference type="OrthoDB" id="199888at2"/>
<evidence type="ECO:0000313" key="2">
    <source>
        <dbReference type="EMBL" id="RBP46013.1"/>
    </source>
</evidence>
<dbReference type="RefSeq" id="WP_113957566.1">
    <property type="nucleotide sequence ID" value="NZ_QNRR01000002.1"/>
</dbReference>
<gene>
    <name evidence="2" type="ORF">DES53_102398</name>
</gene>
<reference evidence="2 3" key="1">
    <citation type="submission" date="2018-06" db="EMBL/GenBank/DDBJ databases">
        <title>Genomic Encyclopedia of Type Strains, Phase IV (KMG-IV): sequencing the most valuable type-strain genomes for metagenomic binning, comparative biology and taxonomic classification.</title>
        <authorList>
            <person name="Goeker M."/>
        </authorList>
    </citation>
    <scope>NUCLEOTIDE SEQUENCE [LARGE SCALE GENOMIC DNA]</scope>
    <source>
        <strain evidence="2 3">DSM 25532</strain>
    </source>
</reference>
<accession>A0A366HSW8</accession>
<proteinExistence type="predicted"/>
<dbReference type="Proteomes" id="UP000253426">
    <property type="component" value="Unassembled WGS sequence"/>
</dbReference>